<dbReference type="InterPro" id="IPR027417">
    <property type="entry name" value="P-loop_NTPase"/>
</dbReference>
<dbReference type="GO" id="GO:0051276">
    <property type="term" value="P:chromosome organization"/>
    <property type="evidence" value="ECO:0007669"/>
    <property type="project" value="UniProtKB-UniRule"/>
</dbReference>
<feature type="short sequence motif" description="Walker A motif" evidence="5">
    <location>
        <begin position="147"/>
        <end position="153"/>
    </location>
</feature>
<dbReference type="Pfam" id="PF03237">
    <property type="entry name" value="Terminase_6N"/>
    <property type="match status" value="1"/>
</dbReference>
<keyword evidence="8" id="KW-1185">Reference proteome</keyword>
<dbReference type="GO" id="GO:0019073">
    <property type="term" value="P:viral DNA genome packaging"/>
    <property type="evidence" value="ECO:0007669"/>
    <property type="project" value="UniProtKB-UniRule"/>
</dbReference>
<feature type="binding site" evidence="5">
    <location>
        <position position="386"/>
    </location>
    <ligand>
        <name>Mg(2+)</name>
        <dbReference type="ChEBI" id="CHEBI:18420"/>
        <label>1</label>
        <note>catalytic; for nuclease activity</note>
    </ligand>
</feature>
<dbReference type="GeneID" id="26628615"/>
<dbReference type="Gene3D" id="3.30.420.240">
    <property type="match status" value="1"/>
</dbReference>
<evidence type="ECO:0000256" key="3">
    <source>
        <dbReference type="ARBA" id="ARBA00022840"/>
    </source>
</evidence>
<sequence>MSSQKKKFKKKTINGIKYVQSNEDMQWYPRYLDDWKVLNRMDKPHKLRIQSTDPSDFKTYKDKGNRRSRYMNIPNLRRANAPIRFGASMQDIKAEFQKCRDDIVYFAENYCSIVHIDLGNIKMVPRPYQKEMLEVADRSRFSIFLLPRQLGKTTIMGIFLAHYLVFNEDKEAGILAHKGSMSMEVLERVKNVIENLPDFLQPGIEEWNKGNITFDNGCKLGAYASGSDAVRGKSFSMIYVDECAFVPGFDDFWKATFPVISSGEESKVVLTSTPNGLNHYHDMWNAAVAGVSTFEPYTTTWRAVQNRLYKDGEFDDGEAFKSETIGNTSREAFSQEHLCNFLGTAGTLINGFKLSKMKGQDIVKDHDGWYVYKQPEENHKYILTVDTSEGRGQDYHALHMIDVTSYPFEQVAVFHDNKTSHLLLPAIIMKQAYRYNEAYVYCEIASTGELVMNELFRDLEYENVIMEERASGGRRGLGLKPNKKTKAIGCSTLKDLIEKDQLKINHIPTLKEFHTFVEKGKSWEAEEGFHDDLVMSLTLLAYLSTQDRFSDFVDKEYNVSYDIFKQEVHDMMDDDVPFIMIADGVDNYGTDFSMNGFGMF</sequence>
<organism evidence="7 8">
    <name type="scientific">Vibrio phage ValKK3</name>
    <dbReference type="NCBI Taxonomy" id="1610855"/>
    <lineage>
        <taxon>Viruses</taxon>
        <taxon>Duplodnaviria</taxon>
        <taxon>Heunggongvirae</taxon>
        <taxon>Uroviricota</taxon>
        <taxon>Caudoviricetes</taxon>
        <taxon>Pantevenvirales</taxon>
        <taxon>Straboviridae</taxon>
        <taxon>Schizotequatrovirus</taxon>
        <taxon>Schizotequatrovirus valkk3</taxon>
    </lineage>
</organism>
<dbReference type="Proteomes" id="UP000202888">
    <property type="component" value="Segment"/>
</dbReference>
<dbReference type="EMBL" id="KP671755">
    <property type="protein sequence ID" value="AJT61130.1"/>
    <property type="molecule type" value="Genomic_DNA"/>
</dbReference>
<dbReference type="KEGG" id="vg:26628615"/>
<comment type="domain">
    <text evidence="5">The N-terminus contains an ATPase domain. The C-terminus contains an endonuclease domain.</text>
</comment>
<comment type="caution">
    <text evidence="5">Lacks conserved residue(s) required for the propagation of feature annotation.</text>
</comment>
<dbReference type="GO" id="GO:0016887">
    <property type="term" value="F:ATP hydrolysis activity"/>
    <property type="evidence" value="ECO:0007669"/>
    <property type="project" value="InterPro"/>
</dbReference>
<dbReference type="Gene3D" id="3.40.50.300">
    <property type="entry name" value="P-loop containing nucleotide triphosphate hydrolases"/>
    <property type="match status" value="1"/>
</dbReference>
<evidence type="ECO:0000256" key="4">
    <source>
        <dbReference type="ARBA" id="ARBA00023219"/>
    </source>
</evidence>
<dbReference type="HAMAP" id="MF_04146">
    <property type="entry name" value="TERL_T4"/>
    <property type="match status" value="1"/>
</dbReference>
<keyword evidence="5" id="KW-0460">Magnesium</keyword>
<name>A0A0D4DB79_9CAUD</name>
<comment type="similarity">
    <text evidence="5">Belongs to the Tequatrovirus large terminase family.</text>
</comment>
<dbReference type="GO" id="GO:0046872">
    <property type="term" value="F:metal ion binding"/>
    <property type="evidence" value="ECO:0007669"/>
    <property type="project" value="UniProtKB-UniRule"/>
</dbReference>
<reference evidence="7 8" key="1">
    <citation type="journal article" date="2016" name="Genom Data">
        <title>Complete genome sequence of a giant Vibrio phage ValKK3 infecting Vibrio alginolyticus.</title>
        <authorList>
            <person name="Lal T.M."/>
            <person name="Sano M."/>
            <person name="Hatai K."/>
            <person name="Ransangan J."/>
        </authorList>
    </citation>
    <scope>NUCLEOTIDE SEQUENCE [LARGE SCALE GENOMIC DNA]</scope>
</reference>
<keyword evidence="3 5" id="KW-0067">ATP-binding</keyword>
<dbReference type="InterPro" id="IPR044267">
    <property type="entry name" value="Terminase_large_su_gp17-like"/>
</dbReference>
<feature type="short sequence motif" description="Walker B motif" evidence="5">
    <location>
        <begin position="237"/>
        <end position="242"/>
    </location>
</feature>
<dbReference type="SUPFAM" id="SSF52540">
    <property type="entry name" value="P-loop containing nucleoside triphosphate hydrolases"/>
    <property type="match status" value="1"/>
</dbReference>
<dbReference type="GO" id="GO:0004519">
    <property type="term" value="F:endonuclease activity"/>
    <property type="evidence" value="ECO:0007669"/>
    <property type="project" value="UniProtKB-UniRule"/>
</dbReference>
<dbReference type="GO" id="GO:0098009">
    <property type="term" value="C:viral terminase, large subunit"/>
    <property type="evidence" value="ECO:0007669"/>
    <property type="project" value="UniProtKB-UniRule"/>
</dbReference>
<evidence type="ECO:0000256" key="1">
    <source>
        <dbReference type="ARBA" id="ARBA00022612"/>
    </source>
</evidence>
<dbReference type="Pfam" id="PF17289">
    <property type="entry name" value="Terminase_6C"/>
    <property type="match status" value="1"/>
</dbReference>
<feature type="domain" description="Terminase large subunit gp17-like C-terminal" evidence="6">
    <location>
        <begin position="384"/>
        <end position="555"/>
    </location>
</feature>
<dbReference type="RefSeq" id="YP_009201392.1">
    <property type="nucleotide sequence ID" value="NC_028829.1"/>
</dbReference>
<proteinExistence type="inferred from homology"/>
<feature type="site" description="Modulates nuclease activity" evidence="5">
    <location>
        <position position="394"/>
    </location>
</feature>
<feature type="binding site" evidence="5">
    <location>
        <position position="386"/>
    </location>
    <ligand>
        <name>Mg(2+)</name>
        <dbReference type="ChEBI" id="CHEBI:18420"/>
        <label>2</label>
        <note>catalytic; for nuclease activity</note>
    </ligand>
</feature>
<evidence type="ECO:0000259" key="6">
    <source>
        <dbReference type="Pfam" id="PF17289"/>
    </source>
</evidence>
<keyword evidence="2 5" id="KW-0547">Nucleotide-binding</keyword>
<evidence type="ECO:0000313" key="8">
    <source>
        <dbReference type="Proteomes" id="UP000202888"/>
    </source>
</evidence>
<keyword evidence="1 5" id="KW-1188">Viral release from host cell</keyword>
<keyword evidence="5" id="KW-0479">Metal-binding</keyword>
<feature type="binding site" evidence="5">
    <location>
        <position position="532"/>
    </location>
    <ligand>
        <name>Mg(2+)</name>
        <dbReference type="ChEBI" id="CHEBI:18420"/>
        <label>1</label>
        <note>catalytic; for nuclease activity</note>
    </ligand>
</feature>
<keyword evidence="5" id="KW-0540">Nuclease</keyword>
<comment type="cofactor">
    <cofactor evidence="5">
        <name>Mg(2+)</name>
        <dbReference type="ChEBI" id="CHEBI:18420"/>
    </cofactor>
    <text evidence="5">ATPase activity requires 1 Mg(2+) ion per subunit. Nuclease activity probably requires 2 Mg(2+) ions per subunit.</text>
</comment>
<comment type="subunit">
    <text evidence="5">Interacts with the terminase small subunit; the active complex is probably heterooligomeric. Interacts with the portal protein.</text>
</comment>
<dbReference type="OrthoDB" id="2011at10239"/>
<feature type="short sequence motif" description="ATPase coupling" evidence="5">
    <location>
        <begin position="271"/>
        <end position="273"/>
    </location>
</feature>
<keyword evidence="5" id="KW-0378">Hydrolase</keyword>
<dbReference type="InterPro" id="IPR035421">
    <property type="entry name" value="Terminase_6C"/>
</dbReference>
<protein>
    <recommendedName>
        <fullName evidence="5">Terminase, large subunit</fullName>
    </recommendedName>
    <alternativeName>
        <fullName evidence="5">DNA-packaging protein</fullName>
    </alternativeName>
    <domain>
        <recommendedName>
            <fullName evidence="5">ATPase</fullName>
            <ecNumber evidence="5">3.6.4.-</ecNumber>
        </recommendedName>
    </domain>
    <domain>
        <recommendedName>
            <fullName evidence="5">Endonuclease</fullName>
            <ecNumber evidence="5">3.1.21.-</ecNumber>
        </recommendedName>
    </domain>
</protein>
<dbReference type="EC" id="3.6.4.-" evidence="5"/>
<feature type="binding site" evidence="5">
    <location>
        <position position="443"/>
    </location>
    <ligand>
        <name>Mg(2+)</name>
        <dbReference type="ChEBI" id="CHEBI:18420"/>
        <label>2</label>
        <note>catalytic; for nuclease activity</note>
    </ligand>
</feature>
<evidence type="ECO:0000256" key="2">
    <source>
        <dbReference type="ARBA" id="ARBA00022741"/>
    </source>
</evidence>
<keyword evidence="5" id="KW-0255">Endonuclease</keyword>
<feature type="active site" description="For ATPase activity" evidence="5">
    <location>
        <position position="242"/>
    </location>
</feature>
<dbReference type="GO" id="GO:0005524">
    <property type="term" value="F:ATP binding"/>
    <property type="evidence" value="ECO:0007669"/>
    <property type="project" value="UniProtKB-KW"/>
</dbReference>
<keyword evidence="4 5" id="KW-0231">Viral genome packaging</keyword>
<evidence type="ECO:0000256" key="5">
    <source>
        <dbReference type="HAMAP-Rule" id="MF_04146"/>
    </source>
</evidence>
<evidence type="ECO:0000313" key="7">
    <source>
        <dbReference type="EMBL" id="AJT61130.1"/>
    </source>
</evidence>
<comment type="function">
    <text evidence="5">The terminase large subunit acts as an ATP driven molecular motor necessary for viral DNA translocation into empty capsids and as an endonuclease that cuts the viral genome to initiate and to end a packaging reaction. The terminase lies at a unique vertex of the procapsid and is composed of two subunits, a small terminase subunit involved in viral DNA recognition (packaging sequence), and a large terminase subunit possessing endonucleolytic and ATPase activities. Both terminase subunits heterooligomerize and are docked on the portal protein to form the packaging machine. The terminase large subunit exhibits endonuclease activity and cleaves the viral genome concatemer. Once the capsid is packaged with the DNA, the terminase complex is substituted by the tail.</text>
</comment>
<accession>A0A0D4DB79</accession>
<dbReference type="EC" id="3.1.21.-" evidence="5"/>